<sequence>ENKLKKYEKDLSNYFCLWDLSIETCFSTLGQFIDKLRLAHTQNVEQHRRNELLLKQQQQQRSFENRLLPTPTTARLIRSSQ</sequence>
<feature type="non-terminal residue" evidence="1">
    <location>
        <position position="1"/>
    </location>
</feature>
<organism evidence="1 2">
    <name type="scientific">Rotaria magnacalcarata</name>
    <dbReference type="NCBI Taxonomy" id="392030"/>
    <lineage>
        <taxon>Eukaryota</taxon>
        <taxon>Metazoa</taxon>
        <taxon>Spiralia</taxon>
        <taxon>Gnathifera</taxon>
        <taxon>Rotifera</taxon>
        <taxon>Eurotatoria</taxon>
        <taxon>Bdelloidea</taxon>
        <taxon>Philodinida</taxon>
        <taxon>Philodinidae</taxon>
        <taxon>Rotaria</taxon>
    </lineage>
</organism>
<name>A0A8S3BES5_9BILA</name>
<gene>
    <name evidence="1" type="ORF">SMN809_LOCUS48258</name>
</gene>
<dbReference type="Proteomes" id="UP000676336">
    <property type="component" value="Unassembled WGS sequence"/>
</dbReference>
<dbReference type="EMBL" id="CAJOBI010154644">
    <property type="protein sequence ID" value="CAF4826090.1"/>
    <property type="molecule type" value="Genomic_DNA"/>
</dbReference>
<evidence type="ECO:0000313" key="1">
    <source>
        <dbReference type="EMBL" id="CAF4826090.1"/>
    </source>
</evidence>
<comment type="caution">
    <text evidence="1">The sequence shown here is derived from an EMBL/GenBank/DDBJ whole genome shotgun (WGS) entry which is preliminary data.</text>
</comment>
<feature type="non-terminal residue" evidence="1">
    <location>
        <position position="81"/>
    </location>
</feature>
<protein>
    <submittedName>
        <fullName evidence="1">Uncharacterized protein</fullName>
    </submittedName>
</protein>
<accession>A0A8S3BES5</accession>
<proteinExistence type="predicted"/>
<dbReference type="AlphaFoldDB" id="A0A8S3BES5"/>
<reference evidence="1" key="1">
    <citation type="submission" date="2021-02" db="EMBL/GenBank/DDBJ databases">
        <authorList>
            <person name="Nowell W R."/>
        </authorList>
    </citation>
    <scope>NUCLEOTIDE SEQUENCE</scope>
</reference>
<evidence type="ECO:0000313" key="2">
    <source>
        <dbReference type="Proteomes" id="UP000676336"/>
    </source>
</evidence>
<dbReference type="SUPFAM" id="SSF101447">
    <property type="entry name" value="Formin homology 2 domain (FH2 domain)"/>
    <property type="match status" value="1"/>
</dbReference>